<reference evidence="2 3" key="1">
    <citation type="submission" date="2023-07" db="EMBL/GenBank/DDBJ databases">
        <title>Sequencing the genomes of 1000 actinobacteria strains.</title>
        <authorList>
            <person name="Klenk H.-P."/>
        </authorList>
    </citation>
    <scope>NUCLEOTIDE SEQUENCE [LARGE SCALE GENOMIC DNA]</scope>
    <source>
        <strain evidence="2 3">DSM 44388</strain>
    </source>
</reference>
<dbReference type="RefSeq" id="WP_307249411.1">
    <property type="nucleotide sequence ID" value="NZ_JAUSQZ010000001.1"/>
</dbReference>
<evidence type="ECO:0000256" key="1">
    <source>
        <dbReference type="SAM" id="MobiDB-lite"/>
    </source>
</evidence>
<proteinExistence type="predicted"/>
<dbReference type="Gene3D" id="2.30.110.10">
    <property type="entry name" value="Electron Transport, Fmn-binding Protein, Chain A"/>
    <property type="match status" value="1"/>
</dbReference>
<comment type="caution">
    <text evidence="2">The sequence shown here is derived from an EMBL/GenBank/DDBJ whole genome shotgun (WGS) entry which is preliminary data.</text>
</comment>
<keyword evidence="3" id="KW-1185">Reference proteome</keyword>
<dbReference type="InterPro" id="IPR012349">
    <property type="entry name" value="Split_barrel_FMN-bd"/>
</dbReference>
<protein>
    <submittedName>
        <fullName evidence="2">Nitroimidazol reductase NimA-like FMN-containing flavoprotein (Pyridoxamine 5'-phosphate oxidase superfamily)</fullName>
    </submittedName>
</protein>
<dbReference type="EMBL" id="JAUSQZ010000001">
    <property type="protein sequence ID" value="MDP9830349.1"/>
    <property type="molecule type" value="Genomic_DNA"/>
</dbReference>
<organism evidence="2 3">
    <name type="scientific">Kineosporia succinea</name>
    <dbReference type="NCBI Taxonomy" id="84632"/>
    <lineage>
        <taxon>Bacteria</taxon>
        <taxon>Bacillati</taxon>
        <taxon>Actinomycetota</taxon>
        <taxon>Actinomycetes</taxon>
        <taxon>Kineosporiales</taxon>
        <taxon>Kineosporiaceae</taxon>
        <taxon>Kineosporia</taxon>
    </lineage>
</organism>
<gene>
    <name evidence="2" type="ORF">J2S57_006098</name>
</gene>
<dbReference type="InterPro" id="IPR024747">
    <property type="entry name" value="Pyridox_Oxase-rel"/>
</dbReference>
<dbReference type="SUPFAM" id="SSF50475">
    <property type="entry name" value="FMN-binding split barrel"/>
    <property type="match status" value="1"/>
</dbReference>
<accession>A0ABT9PCB3</accession>
<evidence type="ECO:0000313" key="3">
    <source>
        <dbReference type="Proteomes" id="UP001235712"/>
    </source>
</evidence>
<evidence type="ECO:0000313" key="2">
    <source>
        <dbReference type="EMBL" id="MDP9830349.1"/>
    </source>
</evidence>
<dbReference type="Proteomes" id="UP001235712">
    <property type="component" value="Unassembled WGS sequence"/>
</dbReference>
<name>A0ABT9PCB3_9ACTN</name>
<sequence length="153" mass="16973">MTTHTAPGHLSVSACWQHLRTTDIGRLAVLVEGDVDIFPVNYTVDHGCIIVRTAGGTKLSWALAGPPVAFETDGHDSDERRFWSVVLKGRAEELTDLDERLSAGDLPLMPRHGGPKHRFLRIVPGTVTGRRFESAQHEHWHDPLAEARGRTVR</sequence>
<dbReference type="Pfam" id="PF12900">
    <property type="entry name" value="Pyridox_ox_2"/>
    <property type="match status" value="1"/>
</dbReference>
<feature type="region of interest" description="Disordered" evidence="1">
    <location>
        <begin position="133"/>
        <end position="153"/>
    </location>
</feature>